<dbReference type="AlphaFoldDB" id="A0A1I3DHT3"/>
<dbReference type="STRING" id="1576369.SAMN05421753_103248"/>
<keyword evidence="2" id="KW-1185">Reference proteome</keyword>
<dbReference type="OrthoDB" id="286892at2"/>
<accession>A0A1I3DHT3</accession>
<dbReference type="EMBL" id="FOQD01000003">
    <property type="protein sequence ID" value="SFH86285.1"/>
    <property type="molecule type" value="Genomic_DNA"/>
</dbReference>
<evidence type="ECO:0000313" key="2">
    <source>
        <dbReference type="Proteomes" id="UP000199518"/>
    </source>
</evidence>
<protein>
    <submittedName>
        <fullName evidence="1">Uncharacterized protein</fullName>
    </submittedName>
</protein>
<name>A0A1I3DHT3_9PLAN</name>
<dbReference type="Proteomes" id="UP000199518">
    <property type="component" value="Unassembled WGS sequence"/>
</dbReference>
<evidence type="ECO:0000313" key="1">
    <source>
        <dbReference type="EMBL" id="SFH86285.1"/>
    </source>
</evidence>
<reference evidence="2" key="1">
    <citation type="submission" date="2016-10" db="EMBL/GenBank/DDBJ databases">
        <authorList>
            <person name="Varghese N."/>
            <person name="Submissions S."/>
        </authorList>
    </citation>
    <scope>NUCLEOTIDE SEQUENCE [LARGE SCALE GENOMIC DNA]</scope>
    <source>
        <strain evidence="2">DSM 26348</strain>
    </source>
</reference>
<gene>
    <name evidence="1" type="ORF">SAMN05421753_103248</name>
</gene>
<proteinExistence type="predicted"/>
<dbReference type="RefSeq" id="WP_092048268.1">
    <property type="nucleotide sequence ID" value="NZ_FOQD01000003.1"/>
</dbReference>
<sequence>MTAANTILEWKGRSVVLDLIAPYVYIGTLAGEDSQYLILEDADAHDLRDSSTTRDQYVIECLRHGIGVNRRRVFVQKTQVVGISLLEEVVP</sequence>
<organism evidence="1 2">
    <name type="scientific">Planctomicrobium piriforme</name>
    <dbReference type="NCBI Taxonomy" id="1576369"/>
    <lineage>
        <taxon>Bacteria</taxon>
        <taxon>Pseudomonadati</taxon>
        <taxon>Planctomycetota</taxon>
        <taxon>Planctomycetia</taxon>
        <taxon>Planctomycetales</taxon>
        <taxon>Planctomycetaceae</taxon>
        <taxon>Planctomicrobium</taxon>
    </lineage>
</organism>